<dbReference type="GO" id="GO:0005737">
    <property type="term" value="C:cytoplasm"/>
    <property type="evidence" value="ECO:0007669"/>
    <property type="project" value="UniProtKB-SubCell"/>
</dbReference>
<dbReference type="InterPro" id="IPR037214">
    <property type="entry name" value="TROVE_dom_sf"/>
</dbReference>
<evidence type="ECO:0000259" key="7">
    <source>
        <dbReference type="PROSITE" id="PS50988"/>
    </source>
</evidence>
<dbReference type="GO" id="GO:0003723">
    <property type="term" value="F:RNA binding"/>
    <property type="evidence" value="ECO:0007669"/>
    <property type="project" value="UniProtKB-KW"/>
</dbReference>
<accession>W6M013</accession>
<evidence type="ECO:0000256" key="1">
    <source>
        <dbReference type="ARBA" id="ARBA00004496"/>
    </source>
</evidence>
<dbReference type="GO" id="GO:1990904">
    <property type="term" value="C:ribonucleoprotein complex"/>
    <property type="evidence" value="ECO:0007669"/>
    <property type="project" value="UniProtKB-KW"/>
</dbReference>
<reference evidence="8" key="1">
    <citation type="submission" date="2013-07" db="EMBL/GenBank/DDBJ databases">
        <authorList>
            <person name="McIlroy S."/>
        </authorList>
    </citation>
    <scope>NUCLEOTIDE SEQUENCE [LARGE SCALE GENOMIC DNA]</scope>
    <source>
        <strain evidence="8">Run_A_D11</strain>
    </source>
</reference>
<dbReference type="AlphaFoldDB" id="W6M013"/>
<evidence type="ECO:0000313" key="8">
    <source>
        <dbReference type="EMBL" id="CDI00767.1"/>
    </source>
</evidence>
<dbReference type="STRING" id="1400863.BN873_10023"/>
<evidence type="ECO:0000256" key="6">
    <source>
        <dbReference type="ARBA" id="ARBA00023274"/>
    </source>
</evidence>
<evidence type="ECO:0000256" key="5">
    <source>
        <dbReference type="ARBA" id="ARBA00022884"/>
    </source>
</evidence>
<dbReference type="Proteomes" id="UP000035760">
    <property type="component" value="Unassembled WGS sequence"/>
</dbReference>
<dbReference type="InterPro" id="IPR056800">
    <property type="entry name" value="vWA_Ro60"/>
</dbReference>
<keyword evidence="3" id="KW-0963">Cytoplasm</keyword>
<keyword evidence="4" id="KW-0479">Metal-binding</keyword>
<dbReference type="PROSITE" id="PS50988">
    <property type="entry name" value="TROVE"/>
    <property type="match status" value="1"/>
</dbReference>
<dbReference type="SUPFAM" id="SSF140864">
    <property type="entry name" value="TROVE domain-like"/>
    <property type="match status" value="1"/>
</dbReference>
<keyword evidence="9" id="KW-1185">Reference proteome</keyword>
<dbReference type="InterPro" id="IPR036465">
    <property type="entry name" value="vWFA_dom_sf"/>
</dbReference>
<dbReference type="Gene3D" id="3.40.50.410">
    <property type="entry name" value="von Willebrand factor, type A domain"/>
    <property type="match status" value="1"/>
</dbReference>
<feature type="domain" description="TROVE" evidence="7">
    <location>
        <begin position="20"/>
        <end position="325"/>
    </location>
</feature>
<dbReference type="SUPFAM" id="SSF53300">
    <property type="entry name" value="vWA-like"/>
    <property type="match status" value="1"/>
</dbReference>
<gene>
    <name evidence="8" type="ORF">BN873_10023</name>
</gene>
<comment type="subcellular location">
    <subcellularLocation>
        <location evidence="1">Cytoplasm</location>
    </subcellularLocation>
</comment>
<dbReference type="RefSeq" id="WP_048669835.1">
    <property type="nucleotide sequence ID" value="NZ_CBTJ020000001.1"/>
</dbReference>
<comment type="caution">
    <text evidence="8">The sequence shown here is derived from an EMBL/GenBank/DDBJ whole genome shotgun (WGS) entry which is preliminary data.</text>
</comment>
<organism evidence="8 9">
    <name type="scientific">Candidatus Competibacter denitrificans Run_A_D11</name>
    <dbReference type="NCBI Taxonomy" id="1400863"/>
    <lineage>
        <taxon>Bacteria</taxon>
        <taxon>Pseudomonadati</taxon>
        <taxon>Pseudomonadota</taxon>
        <taxon>Gammaproteobacteria</taxon>
        <taxon>Candidatus Competibacteraceae</taxon>
        <taxon>Candidatus Competibacter</taxon>
    </lineage>
</organism>
<comment type="similarity">
    <text evidence="2">Belongs to the Ro 60 kDa family.</text>
</comment>
<dbReference type="InterPro" id="IPR008858">
    <property type="entry name" value="TROVE_dom"/>
</dbReference>
<proteinExistence type="inferred from homology"/>
<dbReference type="OrthoDB" id="208855at2"/>
<dbReference type="GO" id="GO:0046872">
    <property type="term" value="F:metal ion binding"/>
    <property type="evidence" value="ECO:0007669"/>
    <property type="project" value="UniProtKB-KW"/>
</dbReference>
<evidence type="ECO:0000256" key="3">
    <source>
        <dbReference type="ARBA" id="ARBA00022490"/>
    </source>
</evidence>
<keyword evidence="5" id="KW-0694">RNA-binding</keyword>
<dbReference type="PANTHER" id="PTHR14202:SF0">
    <property type="entry name" value="RNA-BINDING PROTEIN RO60"/>
    <property type="match status" value="1"/>
</dbReference>
<protein>
    <submittedName>
        <fullName evidence="8">TROVE domain-containing protein</fullName>
    </submittedName>
</protein>
<keyword evidence="6" id="KW-0687">Ribonucleoprotein</keyword>
<dbReference type="EMBL" id="CBTJ020000001">
    <property type="protein sequence ID" value="CDI00767.1"/>
    <property type="molecule type" value="Genomic_DNA"/>
</dbReference>
<sequence>MANKQLFKSSVGRLPPATNARNEAGGKAYALSPPAALAQYAATGCLNTTFYANAEMQLSAVLELCAAVEPAFVAKTAVYARQRGQMKDMPALLTAWLAQHGPDWLEPTFAKVIDNGRMLRNVVQILRSGVVGRKSLGSRPKRLVQQWLNDSSDARLLAASVGNDPSLADVLKMVHPKPATPERTAFYAWLIGKPHEATLLPEAIKALERFKNDVEAPVPDVPFQLLTALPLRPQHWVAIACQASWQTTRMNLNTFARHEVFKVGGMAQRIAERLRDPTAIRRARVLPYQLLSAYTMTGEQVPALVREALQGALDVALANVPELPGQVYVLLDVSGSMASPVTGHRKGATTTVRCVDVAALVASALLAKNPATEILPFDTQVHAHRLNRRDSVLTNAQKLAEFGGGGTNCGLPLAELNHRNATGDLVIYVSDNESWADPQHGRGTETMHQWEIFRYRNPRARLVCIDIQPYATVQAQTREEVLNVGGFSDAVFEVLARFAAGQLGGDHWVREIEAVEV</sequence>
<evidence type="ECO:0000256" key="4">
    <source>
        <dbReference type="ARBA" id="ARBA00022723"/>
    </source>
</evidence>
<evidence type="ECO:0000313" key="9">
    <source>
        <dbReference type="Proteomes" id="UP000035760"/>
    </source>
</evidence>
<dbReference type="Pfam" id="PF25045">
    <property type="entry name" value="vWA_Ro60"/>
    <property type="match status" value="1"/>
</dbReference>
<dbReference type="PANTHER" id="PTHR14202">
    <property type="entry name" value="60 KDA RIBONUCLEOPROTEIN SSA/RO"/>
    <property type="match status" value="1"/>
</dbReference>
<dbReference type="InterPro" id="IPR040322">
    <property type="entry name" value="TROVE2"/>
</dbReference>
<name>W6M013_9GAMM</name>
<evidence type="ECO:0000256" key="2">
    <source>
        <dbReference type="ARBA" id="ARBA00007814"/>
    </source>
</evidence>
<reference evidence="8" key="2">
    <citation type="submission" date="2014-03" db="EMBL/GenBank/DDBJ databases">
        <title>Candidatus Competibacter-lineage genomes retrieved from metagenomes reveal functional metabolic diversity.</title>
        <authorList>
            <person name="McIlroy S.J."/>
            <person name="Albertsen M."/>
            <person name="Andresen E.K."/>
            <person name="Saunders A.M."/>
            <person name="Kristiansen R."/>
            <person name="Stokholm-Bjerregaard M."/>
            <person name="Nielsen K.L."/>
            <person name="Nielsen P.H."/>
        </authorList>
    </citation>
    <scope>NUCLEOTIDE SEQUENCE</scope>
    <source>
        <strain evidence="8">Run_A_D11</strain>
    </source>
</reference>